<keyword evidence="2" id="KW-1185">Reference proteome</keyword>
<reference evidence="1 2" key="1">
    <citation type="submission" date="2012-10" db="EMBL/GenBank/DDBJ databases">
        <title>Complete genome sequence of Moumouvirus goulette.</title>
        <authorList>
            <person name="Fournous G."/>
            <person name="Bougalmi M."/>
            <person name="Colson P."/>
        </authorList>
    </citation>
    <scope>NUCLEOTIDE SEQUENCE [LARGE SCALE GENOMIC DNA]</scope>
</reference>
<protein>
    <submittedName>
        <fullName evidence="1">Uncharacterized protein</fullName>
    </submittedName>
</protein>
<accession>M1PGG5</accession>
<dbReference type="Proteomes" id="UP000241071">
    <property type="component" value="Segment"/>
</dbReference>
<organism evidence="1 2">
    <name type="scientific">Moumouvirus goulette</name>
    <dbReference type="NCBI Taxonomy" id="1247379"/>
    <lineage>
        <taxon>Viruses</taxon>
        <taxon>Varidnaviria</taxon>
        <taxon>Bamfordvirae</taxon>
        <taxon>Nucleocytoviricota</taxon>
        <taxon>Megaviricetes</taxon>
        <taxon>Imitervirales</taxon>
        <taxon>Mimiviridae</taxon>
        <taxon>Megamimivirinae</taxon>
        <taxon>Moumouvirus</taxon>
        <taxon>Moumouvirus goulettemassiliense</taxon>
    </lineage>
</organism>
<gene>
    <name evidence="1" type="ORF">glt_00279</name>
</gene>
<dbReference type="EMBL" id="KC008572">
    <property type="protein sequence ID" value="AGF85088.1"/>
    <property type="molecule type" value="Genomic_DNA"/>
</dbReference>
<evidence type="ECO:0000313" key="2">
    <source>
        <dbReference type="Proteomes" id="UP000241071"/>
    </source>
</evidence>
<name>M1PGG5_9VIRU</name>
<proteinExistence type="predicted"/>
<sequence length="283" mass="33505">MSVKNDILLYHIASTFNSVVKIDICSESKKIIKNGKNEEDLSIKDKVYYHSYSLKIVEKLVEYITDNLSYKLKSFEINTQNDHEIVHDFRIVCSKNHIIHICMNHKNLSVKDIIPEKLMKICKYQKNTKVHKAYAQEYQEISKKCYKKIKNYEKYSEISEKIKNKEIIKPFSDLVFETLSKKRKCAQNLYNHLFNDGNRIILKLYKNRFRIYDLDKDLEEIKSFGMKISEDNDITINFNNGTTFNLKLRTNSSEIKERLSLKFRTTFVNLDELFSICDTNVST</sequence>
<evidence type="ECO:0000313" key="1">
    <source>
        <dbReference type="EMBL" id="AGF85088.1"/>
    </source>
</evidence>